<dbReference type="Proteomes" id="UP000464314">
    <property type="component" value="Chromosome"/>
</dbReference>
<keyword evidence="3" id="KW-0808">Transferase</keyword>
<sequence>MRKNYLDNIRWGIVVLVVLYHILYLFNSVGVISNINAEGIPVMDTFLYIVYPWFMTCLFVVAGISARYSLQKRSDKEFIKERIIKLLIPSVAGIFVFGWISGYITSRLAGIFAGADIPAFAKYLLYSMMGIGPLWFAHELFLASLILVVIRKIDRNDRIWKFCRKCNIFLILLLFFGVWGSSYVLNTPVVIVYRNGIYIFMFLLGYYVFSHMEVLEILKKWKVQLLIAAIVSGILFVKNFYGQNYTSSACLQHPLTNLYAWLMILAVLGGAGSWFNFSNSFTKYMTSRSFAIYVVHYPFMVLITYLITAYLHLPTIINYLLVFISVTLIVPCICEIIIRLPVIRFLTLGITKDK</sequence>
<dbReference type="GO" id="GO:0016747">
    <property type="term" value="F:acyltransferase activity, transferring groups other than amino-acyl groups"/>
    <property type="evidence" value="ECO:0007669"/>
    <property type="project" value="InterPro"/>
</dbReference>
<feature type="transmembrane region" description="Helical" evidence="1">
    <location>
        <begin position="290"/>
        <end position="310"/>
    </location>
</feature>
<dbReference type="RefSeq" id="WP_161836715.1">
    <property type="nucleotide sequence ID" value="NZ_CP048000.1"/>
</dbReference>
<feature type="transmembrane region" description="Helical" evidence="1">
    <location>
        <begin position="45"/>
        <end position="66"/>
    </location>
</feature>
<feature type="transmembrane region" description="Helical" evidence="1">
    <location>
        <begin position="124"/>
        <end position="150"/>
    </location>
</feature>
<protein>
    <submittedName>
        <fullName evidence="3">Acyltransferase family protein</fullName>
    </submittedName>
</protein>
<dbReference type="AlphaFoldDB" id="A0A6P1TIE2"/>
<evidence type="ECO:0000256" key="1">
    <source>
        <dbReference type="SAM" id="Phobius"/>
    </source>
</evidence>
<keyword evidence="1" id="KW-1133">Transmembrane helix</keyword>
<gene>
    <name evidence="3" type="ORF">Ana3638_02940</name>
</gene>
<feature type="transmembrane region" description="Helical" evidence="1">
    <location>
        <begin position="258"/>
        <end position="278"/>
    </location>
</feature>
<dbReference type="InterPro" id="IPR050623">
    <property type="entry name" value="Glucan_succinyl_AcylTrfase"/>
</dbReference>
<accession>A0A6P1TIE2</accession>
<feature type="transmembrane region" description="Helical" evidence="1">
    <location>
        <begin position="86"/>
        <end position="104"/>
    </location>
</feature>
<organism evidence="3 4">
    <name type="scientific">Anaerocolumna sedimenticola</name>
    <dbReference type="NCBI Taxonomy" id="2696063"/>
    <lineage>
        <taxon>Bacteria</taxon>
        <taxon>Bacillati</taxon>
        <taxon>Bacillota</taxon>
        <taxon>Clostridia</taxon>
        <taxon>Lachnospirales</taxon>
        <taxon>Lachnospiraceae</taxon>
        <taxon>Anaerocolumna</taxon>
    </lineage>
</organism>
<dbReference type="Pfam" id="PF01757">
    <property type="entry name" value="Acyl_transf_3"/>
    <property type="match status" value="1"/>
</dbReference>
<feature type="domain" description="Acyltransferase 3" evidence="2">
    <location>
        <begin position="4"/>
        <end position="330"/>
    </location>
</feature>
<evidence type="ECO:0000313" key="3">
    <source>
        <dbReference type="EMBL" id="QHQ59879.1"/>
    </source>
</evidence>
<dbReference type="EMBL" id="CP048000">
    <property type="protein sequence ID" value="QHQ59879.1"/>
    <property type="molecule type" value="Genomic_DNA"/>
</dbReference>
<reference evidence="3 4" key="1">
    <citation type="submission" date="2020-01" db="EMBL/GenBank/DDBJ databases">
        <title>Genome analysis of Anaerocolumna sp. CBA3638.</title>
        <authorList>
            <person name="Kim J."/>
            <person name="Roh S.W."/>
        </authorList>
    </citation>
    <scope>NUCLEOTIDE SEQUENCE [LARGE SCALE GENOMIC DNA]</scope>
    <source>
        <strain evidence="3 4">CBA3638</strain>
    </source>
</reference>
<dbReference type="PANTHER" id="PTHR36927">
    <property type="entry name" value="BLR4337 PROTEIN"/>
    <property type="match status" value="1"/>
</dbReference>
<feature type="transmembrane region" description="Helical" evidence="1">
    <location>
        <begin position="12"/>
        <end position="33"/>
    </location>
</feature>
<keyword evidence="3" id="KW-0012">Acyltransferase</keyword>
<evidence type="ECO:0000259" key="2">
    <source>
        <dbReference type="Pfam" id="PF01757"/>
    </source>
</evidence>
<dbReference type="KEGG" id="anr:Ana3638_02940"/>
<keyword evidence="1" id="KW-0472">Membrane</keyword>
<feature type="transmembrane region" description="Helical" evidence="1">
    <location>
        <begin position="221"/>
        <end position="238"/>
    </location>
</feature>
<feature type="transmembrane region" description="Helical" evidence="1">
    <location>
        <begin position="316"/>
        <end position="338"/>
    </location>
</feature>
<name>A0A6P1TIE2_9FIRM</name>
<dbReference type="PANTHER" id="PTHR36927:SF1">
    <property type="entry name" value="MDO-LIKE PROTEIN"/>
    <property type="match status" value="1"/>
</dbReference>
<dbReference type="InterPro" id="IPR002656">
    <property type="entry name" value="Acyl_transf_3_dom"/>
</dbReference>
<feature type="transmembrane region" description="Helical" evidence="1">
    <location>
        <begin position="162"/>
        <end position="185"/>
    </location>
</feature>
<evidence type="ECO:0000313" key="4">
    <source>
        <dbReference type="Proteomes" id="UP000464314"/>
    </source>
</evidence>
<keyword evidence="1" id="KW-0812">Transmembrane</keyword>
<feature type="transmembrane region" description="Helical" evidence="1">
    <location>
        <begin position="191"/>
        <end position="209"/>
    </location>
</feature>
<keyword evidence="4" id="KW-1185">Reference proteome</keyword>
<proteinExistence type="predicted"/>